<proteinExistence type="inferred from homology"/>
<name>A0ABW9ZW32_9BACT</name>
<accession>A0ABW9ZW32</accession>
<evidence type="ECO:0000313" key="5">
    <source>
        <dbReference type="EMBL" id="NCI50730.1"/>
    </source>
</evidence>
<dbReference type="PANTHER" id="PTHR43780:SF2">
    <property type="entry name" value="1-AMINOCYCLOPROPANE-1-CARBOXYLATE DEAMINASE-RELATED"/>
    <property type="match status" value="1"/>
</dbReference>
<comment type="similarity">
    <text evidence="2">Belongs to the ACC deaminase/D-cysteine desulfhydrase family.</text>
</comment>
<feature type="domain" description="Tryptophan synthase beta chain-like PALP" evidence="4">
    <location>
        <begin position="26"/>
        <end position="281"/>
    </location>
</feature>
<protein>
    <submittedName>
        <fullName evidence="5">Pyridoxal-phosphate dependent enzyme</fullName>
    </submittedName>
</protein>
<evidence type="ECO:0000256" key="1">
    <source>
        <dbReference type="ARBA" id="ARBA00001933"/>
    </source>
</evidence>
<dbReference type="RefSeq" id="WP_161819044.1">
    <property type="nucleotide sequence ID" value="NZ_JAACJS010000015.1"/>
</dbReference>
<sequence>MQESLQNINVQRLRSFSAKDMPVDVLRLDRIHPVVSGNKWFKLQFYLQDAIAQQKNTIATFGGAWSNHIVAAAFAAKASGLQSIGFIRGDQQVARAETLQQAAAYGMKLSFVDRETYRDKASVINAHPDPGIYWIMEGGYGELGSKGAAGILSSADTSSYTHILCAVGTGTMLSGLVRAALPGQNIMGISVLKNNSGIEAAIRSLLGSGQRHQPFSINHDYHFGGYARHPAELIRFMIGLWETEQLPTDIVYTSKLLFAARDMLLKNHFPMRARILLVHSGGLQGNHSLPPGTLPFL</sequence>
<keyword evidence="3" id="KW-0663">Pyridoxal phosphate</keyword>
<dbReference type="SUPFAM" id="SSF53686">
    <property type="entry name" value="Tryptophan synthase beta subunit-like PLP-dependent enzymes"/>
    <property type="match status" value="1"/>
</dbReference>
<dbReference type="PANTHER" id="PTHR43780">
    <property type="entry name" value="1-AMINOCYCLOPROPANE-1-CARBOXYLATE DEAMINASE-RELATED"/>
    <property type="match status" value="1"/>
</dbReference>
<evidence type="ECO:0000256" key="3">
    <source>
        <dbReference type="ARBA" id="ARBA00022898"/>
    </source>
</evidence>
<comment type="cofactor">
    <cofactor evidence="1">
        <name>pyridoxal 5'-phosphate</name>
        <dbReference type="ChEBI" id="CHEBI:597326"/>
    </cofactor>
</comment>
<dbReference type="InterPro" id="IPR036052">
    <property type="entry name" value="TrpB-like_PALP_sf"/>
</dbReference>
<comment type="caution">
    <text evidence="5">The sequence shown here is derived from an EMBL/GenBank/DDBJ whole genome shotgun (WGS) entry which is preliminary data.</text>
</comment>
<organism evidence="5 6">
    <name type="scientific">Sediminibacterium roseum</name>
    <dbReference type="NCBI Taxonomy" id="1978412"/>
    <lineage>
        <taxon>Bacteria</taxon>
        <taxon>Pseudomonadati</taxon>
        <taxon>Bacteroidota</taxon>
        <taxon>Chitinophagia</taxon>
        <taxon>Chitinophagales</taxon>
        <taxon>Chitinophagaceae</taxon>
        <taxon>Sediminibacterium</taxon>
    </lineage>
</organism>
<keyword evidence="6" id="KW-1185">Reference proteome</keyword>
<evidence type="ECO:0000259" key="4">
    <source>
        <dbReference type="Pfam" id="PF00291"/>
    </source>
</evidence>
<dbReference type="PIRSF" id="PIRSF006278">
    <property type="entry name" value="ACCD_DCysDesulf"/>
    <property type="match status" value="1"/>
</dbReference>
<evidence type="ECO:0000313" key="6">
    <source>
        <dbReference type="Proteomes" id="UP000753802"/>
    </source>
</evidence>
<dbReference type="InterPro" id="IPR027278">
    <property type="entry name" value="ACCD_DCysDesulf"/>
</dbReference>
<evidence type="ECO:0000256" key="2">
    <source>
        <dbReference type="ARBA" id="ARBA00008639"/>
    </source>
</evidence>
<dbReference type="EMBL" id="JAACJS010000015">
    <property type="protein sequence ID" value="NCI50730.1"/>
    <property type="molecule type" value="Genomic_DNA"/>
</dbReference>
<dbReference type="Gene3D" id="3.40.50.1100">
    <property type="match status" value="2"/>
</dbReference>
<reference evidence="5 6" key="1">
    <citation type="submission" date="2020-01" db="EMBL/GenBank/DDBJ databases">
        <title>Genome analysis.</title>
        <authorList>
            <person name="Wu S."/>
            <person name="Wang G."/>
        </authorList>
    </citation>
    <scope>NUCLEOTIDE SEQUENCE [LARGE SCALE GENOMIC DNA]</scope>
    <source>
        <strain evidence="5 6">SYL130</strain>
    </source>
</reference>
<dbReference type="Pfam" id="PF00291">
    <property type="entry name" value="PALP"/>
    <property type="match status" value="1"/>
</dbReference>
<dbReference type="InterPro" id="IPR001926">
    <property type="entry name" value="TrpB-like_PALP"/>
</dbReference>
<gene>
    <name evidence="5" type="ORF">GWC95_12400</name>
</gene>
<dbReference type="Proteomes" id="UP000753802">
    <property type="component" value="Unassembled WGS sequence"/>
</dbReference>